<evidence type="ECO:0000259" key="4">
    <source>
        <dbReference type="Pfam" id="PF01212"/>
    </source>
</evidence>
<gene>
    <name evidence="5" type="primary">ltaE</name>
    <name evidence="5" type="ORF">SAMEA4412692_01098</name>
</gene>
<dbReference type="EMBL" id="LT906439">
    <property type="protein sequence ID" value="SNU88514.1"/>
    <property type="molecule type" value="Genomic_DNA"/>
</dbReference>
<dbReference type="STRING" id="1123308.GCA_000380085_00862"/>
<dbReference type="InterPro" id="IPR015424">
    <property type="entry name" value="PyrdxlP-dep_Trfase"/>
</dbReference>
<organism evidence="5 6">
    <name type="scientific">Streptococcus merionis</name>
    <dbReference type="NCBI Taxonomy" id="400065"/>
    <lineage>
        <taxon>Bacteria</taxon>
        <taxon>Bacillati</taxon>
        <taxon>Bacillota</taxon>
        <taxon>Bacilli</taxon>
        <taxon>Lactobacillales</taxon>
        <taxon>Streptococcaceae</taxon>
        <taxon>Streptococcus</taxon>
    </lineage>
</organism>
<dbReference type="PANTHER" id="PTHR48097">
    <property type="entry name" value="L-THREONINE ALDOLASE-RELATED"/>
    <property type="match status" value="1"/>
</dbReference>
<evidence type="ECO:0000256" key="2">
    <source>
        <dbReference type="ARBA" id="ARBA00006966"/>
    </source>
</evidence>
<dbReference type="EC" id="4.1.2.48" evidence="5"/>
<dbReference type="Gene3D" id="3.40.640.10">
    <property type="entry name" value="Type I PLP-dependent aspartate aminotransferase-like (Major domain)"/>
    <property type="match status" value="1"/>
</dbReference>
<comment type="cofactor">
    <cofactor evidence="1">
        <name>pyridoxal 5'-phosphate</name>
        <dbReference type="ChEBI" id="CHEBI:597326"/>
    </cofactor>
</comment>
<name>A0A239SUV4_9STRE</name>
<comment type="similarity">
    <text evidence="2">Belongs to the threonine aldolase family.</text>
</comment>
<dbReference type="Pfam" id="PF01212">
    <property type="entry name" value="Beta_elim_lyase"/>
    <property type="match status" value="1"/>
</dbReference>
<dbReference type="KEGG" id="smen:SAMEA4412692_1098"/>
<dbReference type="Proteomes" id="UP000215185">
    <property type="component" value="Chromosome 1"/>
</dbReference>
<evidence type="ECO:0000256" key="1">
    <source>
        <dbReference type="ARBA" id="ARBA00001933"/>
    </source>
</evidence>
<dbReference type="InterPro" id="IPR015422">
    <property type="entry name" value="PyrdxlP-dep_Trfase_small"/>
</dbReference>
<dbReference type="Gene3D" id="3.90.1150.10">
    <property type="entry name" value="Aspartate Aminotransferase, domain 1"/>
    <property type="match status" value="1"/>
</dbReference>
<keyword evidence="3" id="KW-0663">Pyridoxal phosphate</keyword>
<feature type="domain" description="Aromatic amino acid beta-eliminating lyase/threonine aldolase" evidence="4">
    <location>
        <begin position="27"/>
        <end position="306"/>
    </location>
</feature>
<dbReference type="InterPro" id="IPR001597">
    <property type="entry name" value="ArAA_b-elim_lyase/Thr_aldolase"/>
</dbReference>
<evidence type="ECO:0000256" key="3">
    <source>
        <dbReference type="ARBA" id="ARBA00022898"/>
    </source>
</evidence>
<dbReference type="eggNOG" id="COG2008">
    <property type="taxonomic scope" value="Bacteria"/>
</dbReference>
<sequence>MGQMIFRETGGAMLHFENDYNKGAHPAILEALMSSNFEGLSGYGSDSYTKTVTEQVRQLTDCPQAEVTLLTGGTQTNQIVIDTMLAPYEGVLAADTGHISTHEAGAIEFTGHKVLTLPHEDGKINAEQVEAYLKDFFADGNHSHMVYPGMVYISHPTEYGTLYTEQELEALAQICQNYQIPLFLDGARLVYGLAVPDSPDLATIARLTDIFYLGGTKAGLLCGEAVVFTKNNQPKHFVTHVKQHGALLAKGRLLSVQFHALLQERLFETIGQHALEMAEQLREILRDKGYTFYLESPTNQQFIIMENSHLERLGQQVAYSFWEKYDVDHTVIRLATSWSTTQADIDALKSLL</sequence>
<dbReference type="AlphaFoldDB" id="A0A239SUV4"/>
<evidence type="ECO:0000313" key="5">
    <source>
        <dbReference type="EMBL" id="SNU88514.1"/>
    </source>
</evidence>
<dbReference type="SUPFAM" id="SSF53383">
    <property type="entry name" value="PLP-dependent transferases"/>
    <property type="match status" value="1"/>
</dbReference>
<dbReference type="InterPro" id="IPR015421">
    <property type="entry name" value="PyrdxlP-dep_Trfase_major"/>
</dbReference>
<dbReference type="PANTHER" id="PTHR48097:SF5">
    <property type="entry name" value="LOW SPECIFICITY L-THREONINE ALDOLASE"/>
    <property type="match status" value="1"/>
</dbReference>
<dbReference type="GO" id="GO:0006520">
    <property type="term" value="P:amino acid metabolic process"/>
    <property type="evidence" value="ECO:0007669"/>
    <property type="project" value="InterPro"/>
</dbReference>
<protein>
    <submittedName>
        <fullName evidence="5">Low-specificity L-threonine aldolase</fullName>
        <ecNumber evidence="5">4.1.2.48</ecNumber>
    </submittedName>
</protein>
<accession>A0A239SUV4</accession>
<keyword evidence="6" id="KW-1185">Reference proteome</keyword>
<proteinExistence type="inferred from homology"/>
<reference evidence="5 6" key="1">
    <citation type="submission" date="2017-06" db="EMBL/GenBank/DDBJ databases">
        <authorList>
            <consortium name="Pathogen Informatics"/>
        </authorList>
    </citation>
    <scope>NUCLEOTIDE SEQUENCE [LARGE SCALE GENOMIC DNA]</scope>
    <source>
        <strain evidence="5 6">NCTC13788</strain>
    </source>
</reference>
<evidence type="ECO:0000313" key="6">
    <source>
        <dbReference type="Proteomes" id="UP000215185"/>
    </source>
</evidence>
<keyword evidence="5" id="KW-0456">Lyase</keyword>
<dbReference type="GO" id="GO:0016829">
    <property type="term" value="F:lyase activity"/>
    <property type="evidence" value="ECO:0007669"/>
    <property type="project" value="UniProtKB-KW"/>
</dbReference>